<evidence type="ECO:0000256" key="9">
    <source>
        <dbReference type="ARBA" id="ARBA00023172"/>
    </source>
</evidence>
<dbReference type="GO" id="GO:0016747">
    <property type="term" value="F:acyltransferase activity, transferring groups other than amino-acyl groups"/>
    <property type="evidence" value="ECO:0007669"/>
    <property type="project" value="InterPro"/>
</dbReference>
<dbReference type="GO" id="GO:0031573">
    <property type="term" value="P:mitotic intra-S DNA damage checkpoint signaling"/>
    <property type="evidence" value="ECO:0007669"/>
    <property type="project" value="TreeGrafter"/>
</dbReference>
<keyword evidence="16" id="KW-1185">Reference proteome</keyword>
<evidence type="ECO:0000313" key="15">
    <source>
        <dbReference type="EMBL" id="KNC52712.1"/>
    </source>
</evidence>
<dbReference type="GeneID" id="25570100"/>
<evidence type="ECO:0000256" key="11">
    <source>
        <dbReference type="ARBA" id="ARBA00023242"/>
    </source>
</evidence>
<evidence type="ECO:0000256" key="10">
    <source>
        <dbReference type="ARBA" id="ARBA00023204"/>
    </source>
</evidence>
<dbReference type="GO" id="GO:0048476">
    <property type="term" value="C:Holliday junction resolvase complex"/>
    <property type="evidence" value="ECO:0007669"/>
    <property type="project" value="InterPro"/>
</dbReference>
<dbReference type="InterPro" id="IPR042530">
    <property type="entry name" value="EME1/EME2_C"/>
</dbReference>
<dbReference type="Pfam" id="PF13302">
    <property type="entry name" value="Acetyltransf_3"/>
    <property type="match status" value="1"/>
</dbReference>
<keyword evidence="3" id="KW-0540">Nuclease</keyword>
<comment type="subcellular location">
    <subcellularLocation>
        <location evidence="2">Nucleus</location>
    </subcellularLocation>
</comment>
<accession>A0A0L0DKA0</accession>
<keyword evidence="12" id="KW-0469">Meiosis</keyword>
<dbReference type="GO" id="GO:0031297">
    <property type="term" value="P:replication fork processing"/>
    <property type="evidence" value="ECO:0007669"/>
    <property type="project" value="TreeGrafter"/>
</dbReference>
<feature type="domain" description="N-acetyltransferase" evidence="14">
    <location>
        <begin position="691"/>
        <end position="774"/>
    </location>
</feature>
<keyword evidence="5" id="KW-0255">Endonuclease</keyword>
<keyword evidence="7" id="KW-0378">Hydrolase</keyword>
<evidence type="ECO:0000259" key="14">
    <source>
        <dbReference type="Pfam" id="PF13302"/>
    </source>
</evidence>
<dbReference type="PANTHER" id="PTHR21077">
    <property type="entry name" value="EME1 PROTEIN"/>
    <property type="match status" value="1"/>
</dbReference>
<evidence type="ECO:0000256" key="2">
    <source>
        <dbReference type="ARBA" id="ARBA00004123"/>
    </source>
</evidence>
<dbReference type="Proteomes" id="UP000054408">
    <property type="component" value="Unassembled WGS sequence"/>
</dbReference>
<dbReference type="GO" id="GO:0008821">
    <property type="term" value="F:crossover junction DNA endonuclease activity"/>
    <property type="evidence" value="ECO:0007669"/>
    <property type="project" value="TreeGrafter"/>
</dbReference>
<keyword evidence="6" id="KW-0227">DNA damage</keyword>
<dbReference type="GO" id="GO:0000712">
    <property type="term" value="P:resolution of meiotic recombination intermediates"/>
    <property type="evidence" value="ECO:0007669"/>
    <property type="project" value="TreeGrafter"/>
</dbReference>
<dbReference type="Pfam" id="PF21292">
    <property type="entry name" value="EME1-MUS81_C"/>
    <property type="match status" value="1"/>
</dbReference>
<feature type="compositionally biased region" description="Low complexity" evidence="13">
    <location>
        <begin position="167"/>
        <end position="188"/>
    </location>
</feature>
<evidence type="ECO:0000256" key="13">
    <source>
        <dbReference type="SAM" id="MobiDB-lite"/>
    </source>
</evidence>
<dbReference type="SUPFAM" id="SSF55729">
    <property type="entry name" value="Acyl-CoA N-acyltransferases (Nat)"/>
    <property type="match status" value="1"/>
</dbReference>
<protein>
    <recommendedName>
        <fullName evidence="14">N-acetyltransferase domain-containing protein</fullName>
    </recommendedName>
</protein>
<feature type="region of interest" description="Disordered" evidence="13">
    <location>
        <begin position="1"/>
        <end position="37"/>
    </location>
</feature>
<keyword evidence="8" id="KW-0460">Magnesium</keyword>
<evidence type="ECO:0000256" key="4">
    <source>
        <dbReference type="ARBA" id="ARBA00022723"/>
    </source>
</evidence>
<gene>
    <name evidence="15" type="ORF">AMSG_12185</name>
</gene>
<name>A0A0L0DKA0_THETB</name>
<feature type="compositionally biased region" description="Basic and acidic residues" evidence="13">
    <location>
        <begin position="226"/>
        <end position="243"/>
    </location>
</feature>
<evidence type="ECO:0000256" key="12">
    <source>
        <dbReference type="ARBA" id="ARBA00023254"/>
    </source>
</evidence>
<feature type="compositionally biased region" description="Acidic residues" evidence="13">
    <location>
        <begin position="21"/>
        <end position="33"/>
    </location>
</feature>
<feature type="compositionally biased region" description="Acidic residues" evidence="13">
    <location>
        <begin position="142"/>
        <end position="153"/>
    </location>
</feature>
<evidence type="ECO:0000313" key="16">
    <source>
        <dbReference type="Proteomes" id="UP000054408"/>
    </source>
</evidence>
<proteinExistence type="predicted"/>
<evidence type="ECO:0000256" key="8">
    <source>
        <dbReference type="ARBA" id="ARBA00022842"/>
    </source>
</evidence>
<evidence type="ECO:0000256" key="3">
    <source>
        <dbReference type="ARBA" id="ARBA00022722"/>
    </source>
</evidence>
<dbReference type="RefSeq" id="XP_013755127.1">
    <property type="nucleotide sequence ID" value="XM_013899673.1"/>
</dbReference>
<dbReference type="OrthoDB" id="343092at2759"/>
<evidence type="ECO:0000256" key="5">
    <source>
        <dbReference type="ARBA" id="ARBA00022759"/>
    </source>
</evidence>
<comment type="cofactor">
    <cofactor evidence="1">
        <name>Mg(2+)</name>
        <dbReference type="ChEBI" id="CHEBI:18420"/>
    </cofactor>
</comment>
<keyword evidence="11" id="KW-0539">Nucleus</keyword>
<dbReference type="InterPro" id="IPR000182">
    <property type="entry name" value="GNAT_dom"/>
</dbReference>
<dbReference type="GO" id="GO:0005634">
    <property type="term" value="C:nucleus"/>
    <property type="evidence" value="ECO:0007669"/>
    <property type="project" value="UniProtKB-SubCell"/>
</dbReference>
<sequence>MASDNSEEEFVTRRVRCSNGDDVETESGGDGDGDGLLLSEETEAVESEVDRACTPEFAAPLRSQSAVVDLVASSEGGDNESLSSTRSGAGGVGAELAVVGDDYAELDAFYAEWQPLQSQSPRAEPACTTRESSSAPVIVLDGDNDGDDDDDTFVDGSRRVAHFTPMRSNGSNECGSSESSSSISFSPPRSQPVGSTALAAAVPARRAASSLSTTTPGNKRKRKRKREQEQEAPADRPPSRAEREVAAQLVRANSSRVNVPEADALSELQVLLDDQLLGDDEFVEVMDRVLAELAESVPGLETIPARYEPLGVGGCVVCDREVVARRLAGEDEAAAEYIQRRGEHVAVAHDVVIEPTPCVLKYLGHGEFCRHVLAGTLLNACRELVRAYPSRPRAYLAVGPPPVPGGPRYPRPSGAQIQAAVVAIELELQVTVQQTGTRGALAFLLRHFFRHVANSAHQAPPYALAALGLHLDASTVSKSRKPSEIWISMLMQIPRVSKPVALAIARVYPTLNSLLVHYERRDLSDADKASLLASIHVSSTVSSARSRSRSALGPALSHQIYTLLTTLEPDLHLWRQSKCTHCGAWSPELVLRGPLPEDSDVRVVATFADTTTMAHLNHICKDGMFSCDDAAARRMHDVAAYGDGTGCNFELGIGAEGGVGSLGFAAFGVDTAPSALVVASTEEADELGYSLSAGLVGFRSLSLVAGADGVGGSGEIGIAIHASLWGKRIGLRALVAVLDFAFTPRPAGLGLERVIGSTKAANKGMLATFAKLGLEYSHPADESEDPWLERSSP</sequence>
<feature type="region of interest" description="Disordered" evidence="13">
    <location>
        <begin position="116"/>
        <end position="243"/>
    </location>
</feature>
<reference evidence="15 16" key="1">
    <citation type="submission" date="2010-05" db="EMBL/GenBank/DDBJ databases">
        <title>The Genome Sequence of Thecamonas trahens ATCC 50062.</title>
        <authorList>
            <consortium name="The Broad Institute Genome Sequencing Platform"/>
            <person name="Russ C."/>
            <person name="Cuomo C."/>
            <person name="Shea T."/>
            <person name="Young S.K."/>
            <person name="Zeng Q."/>
            <person name="Koehrsen M."/>
            <person name="Haas B."/>
            <person name="Borodovsky M."/>
            <person name="Guigo R."/>
            <person name="Alvarado L."/>
            <person name="Berlin A."/>
            <person name="Bochicchio J."/>
            <person name="Borenstein D."/>
            <person name="Chapman S."/>
            <person name="Chen Z."/>
            <person name="Freedman E."/>
            <person name="Gellesch M."/>
            <person name="Goldberg J."/>
            <person name="Griggs A."/>
            <person name="Gujja S."/>
            <person name="Heilman E."/>
            <person name="Heiman D."/>
            <person name="Hepburn T."/>
            <person name="Howarth C."/>
            <person name="Jen D."/>
            <person name="Larson L."/>
            <person name="Mehta T."/>
            <person name="Park D."/>
            <person name="Pearson M."/>
            <person name="Roberts A."/>
            <person name="Saif S."/>
            <person name="Shenoy N."/>
            <person name="Sisk P."/>
            <person name="Stolte C."/>
            <person name="Sykes S."/>
            <person name="Thomson T."/>
            <person name="Walk T."/>
            <person name="White J."/>
            <person name="Yandava C."/>
            <person name="Burger G."/>
            <person name="Gray M.W."/>
            <person name="Holland P.W.H."/>
            <person name="King N."/>
            <person name="Lang F.B.F."/>
            <person name="Roger A.J."/>
            <person name="Ruiz-Trillo I."/>
            <person name="Lander E."/>
            <person name="Nusbaum C."/>
        </authorList>
    </citation>
    <scope>NUCLEOTIDE SEQUENCE [LARGE SCALE GENOMIC DNA]</scope>
    <source>
        <strain evidence="15 16">ATCC 50062</strain>
    </source>
</reference>
<dbReference type="EMBL" id="GL349475">
    <property type="protein sequence ID" value="KNC52712.1"/>
    <property type="molecule type" value="Genomic_DNA"/>
</dbReference>
<keyword evidence="4" id="KW-0479">Metal-binding</keyword>
<dbReference type="GO" id="GO:0046872">
    <property type="term" value="F:metal ion binding"/>
    <property type="evidence" value="ECO:0007669"/>
    <property type="project" value="UniProtKB-KW"/>
</dbReference>
<keyword evidence="10" id="KW-0234">DNA repair</keyword>
<dbReference type="GO" id="GO:0006302">
    <property type="term" value="P:double-strand break repair"/>
    <property type="evidence" value="ECO:0007669"/>
    <property type="project" value="TreeGrafter"/>
</dbReference>
<keyword evidence="9" id="KW-0233">DNA recombination</keyword>
<dbReference type="AlphaFoldDB" id="A0A0L0DKA0"/>
<dbReference type="PANTHER" id="PTHR21077:SF5">
    <property type="entry name" value="CROSSOVER JUNCTION ENDONUCLEASE MMS4"/>
    <property type="match status" value="1"/>
</dbReference>
<dbReference type="Gene3D" id="1.10.150.670">
    <property type="entry name" value="Crossover junction endonuclease EME1, DNA-binding domain"/>
    <property type="match status" value="1"/>
</dbReference>
<organism evidence="15 16">
    <name type="scientific">Thecamonas trahens ATCC 50062</name>
    <dbReference type="NCBI Taxonomy" id="461836"/>
    <lineage>
        <taxon>Eukaryota</taxon>
        <taxon>Apusozoa</taxon>
        <taxon>Apusomonadida</taxon>
        <taxon>Apusomonadidae</taxon>
        <taxon>Thecamonas</taxon>
    </lineage>
</organism>
<evidence type="ECO:0000256" key="6">
    <source>
        <dbReference type="ARBA" id="ARBA00022763"/>
    </source>
</evidence>
<dbReference type="InterPro" id="IPR033310">
    <property type="entry name" value="Mms4/EME1/EME2"/>
</dbReference>
<evidence type="ECO:0000256" key="7">
    <source>
        <dbReference type="ARBA" id="ARBA00022801"/>
    </source>
</evidence>
<evidence type="ECO:0000256" key="1">
    <source>
        <dbReference type="ARBA" id="ARBA00001946"/>
    </source>
</evidence>
<feature type="compositionally biased region" description="Low complexity" evidence="13">
    <location>
        <begin position="195"/>
        <end position="212"/>
    </location>
</feature>
<dbReference type="InterPro" id="IPR016181">
    <property type="entry name" value="Acyl_CoA_acyltransferase"/>
</dbReference>
<dbReference type="Gene3D" id="3.40.630.30">
    <property type="match status" value="1"/>
</dbReference>